<protein>
    <submittedName>
        <fullName evidence="5">TransglutaminaseTgpA domain-containing protein</fullName>
    </submittedName>
</protein>
<evidence type="ECO:0000259" key="4">
    <source>
        <dbReference type="Pfam" id="PF11992"/>
    </source>
</evidence>
<feature type="transmembrane region" description="Helical" evidence="2">
    <location>
        <begin position="30"/>
        <end position="49"/>
    </location>
</feature>
<evidence type="ECO:0000313" key="5">
    <source>
        <dbReference type="EMBL" id="MFD0803671.1"/>
    </source>
</evidence>
<dbReference type="InterPro" id="IPR021878">
    <property type="entry name" value="TgpA_N"/>
</dbReference>
<evidence type="ECO:0000256" key="2">
    <source>
        <dbReference type="SAM" id="Phobius"/>
    </source>
</evidence>
<dbReference type="Pfam" id="PF11992">
    <property type="entry name" value="TgpA_N"/>
    <property type="match status" value="1"/>
</dbReference>
<feature type="signal peptide" evidence="3">
    <location>
        <begin position="1"/>
        <end position="23"/>
    </location>
</feature>
<evidence type="ECO:0000256" key="3">
    <source>
        <dbReference type="SAM" id="SignalP"/>
    </source>
</evidence>
<sequence length="206" mass="20183">MLAKTALTLATAAALLLALPALAPLIAGGSWWGPSAAVVAACAAAGLGLRAARLPVAVIPFLQAAVVLCVLTGAFVPYAAPLGFVPTPDALGELVAVFAEGRAQIGTETTPITATPALALVVAAAMGLLAVVSDFLGVTARTAAMMALPLAGLLLVPLLVDDQGVDSVAFAGTAAGYVALLATDRPRSSPPTCGNPPIEPAAATTV</sequence>
<feature type="region of interest" description="Disordered" evidence="1">
    <location>
        <begin position="186"/>
        <end position="206"/>
    </location>
</feature>
<proteinExistence type="predicted"/>
<keyword evidence="2" id="KW-1133">Transmembrane helix</keyword>
<keyword evidence="3" id="KW-0732">Signal</keyword>
<accession>A0ABW3BKV5</accession>
<keyword evidence="6" id="KW-1185">Reference proteome</keyword>
<gene>
    <name evidence="5" type="ORF">ACFQZU_20455</name>
</gene>
<reference evidence="6" key="1">
    <citation type="journal article" date="2019" name="Int. J. Syst. Evol. Microbiol.">
        <title>The Global Catalogue of Microorganisms (GCM) 10K type strain sequencing project: providing services to taxonomists for standard genome sequencing and annotation.</title>
        <authorList>
            <consortium name="The Broad Institute Genomics Platform"/>
            <consortium name="The Broad Institute Genome Sequencing Center for Infectious Disease"/>
            <person name="Wu L."/>
            <person name="Ma J."/>
        </authorList>
    </citation>
    <scope>NUCLEOTIDE SEQUENCE [LARGE SCALE GENOMIC DNA]</scope>
    <source>
        <strain evidence="6">CCUG 63369</strain>
    </source>
</reference>
<feature type="transmembrane region" description="Helical" evidence="2">
    <location>
        <begin position="56"/>
        <end position="80"/>
    </location>
</feature>
<feature type="non-terminal residue" evidence="5">
    <location>
        <position position="206"/>
    </location>
</feature>
<comment type="caution">
    <text evidence="5">The sequence shown here is derived from an EMBL/GenBank/DDBJ whole genome shotgun (WGS) entry which is preliminary data.</text>
</comment>
<evidence type="ECO:0000313" key="6">
    <source>
        <dbReference type="Proteomes" id="UP001596956"/>
    </source>
</evidence>
<feature type="transmembrane region" description="Helical" evidence="2">
    <location>
        <begin position="117"/>
        <end position="136"/>
    </location>
</feature>
<organism evidence="5 6">
    <name type="scientific">Streptomonospora algeriensis</name>
    <dbReference type="NCBI Taxonomy" id="995084"/>
    <lineage>
        <taxon>Bacteria</taxon>
        <taxon>Bacillati</taxon>
        <taxon>Actinomycetota</taxon>
        <taxon>Actinomycetes</taxon>
        <taxon>Streptosporangiales</taxon>
        <taxon>Nocardiopsidaceae</taxon>
        <taxon>Streptomonospora</taxon>
    </lineage>
</organism>
<name>A0ABW3BKV5_9ACTN</name>
<evidence type="ECO:0000256" key="1">
    <source>
        <dbReference type="SAM" id="MobiDB-lite"/>
    </source>
</evidence>
<keyword evidence="2" id="KW-0472">Membrane</keyword>
<dbReference type="Proteomes" id="UP001596956">
    <property type="component" value="Unassembled WGS sequence"/>
</dbReference>
<feature type="chain" id="PRO_5045418546" evidence="3">
    <location>
        <begin position="24"/>
        <end position="206"/>
    </location>
</feature>
<feature type="domain" description="Protein-glutamine gamma-glutamyltransferase TgpA N-terminal" evidence="4">
    <location>
        <begin position="13"/>
        <end position="187"/>
    </location>
</feature>
<keyword evidence="2" id="KW-0812">Transmembrane</keyword>
<dbReference type="EMBL" id="JBHTHR010001043">
    <property type="protein sequence ID" value="MFD0803671.1"/>
    <property type="molecule type" value="Genomic_DNA"/>
</dbReference>